<dbReference type="InterPro" id="IPR013602">
    <property type="entry name" value="Dynein_heavy_linker"/>
</dbReference>
<feature type="compositionally biased region" description="Basic and acidic residues" evidence="15">
    <location>
        <begin position="3766"/>
        <end position="3783"/>
    </location>
</feature>
<dbReference type="InterPro" id="IPR043160">
    <property type="entry name" value="Dynein_C_barrel"/>
</dbReference>
<dbReference type="Gene3D" id="3.10.490.20">
    <property type="match status" value="1"/>
</dbReference>
<dbReference type="InterPro" id="IPR041589">
    <property type="entry name" value="DNAH3_AAA_lid_1"/>
</dbReference>
<dbReference type="Gene3D" id="1.20.58.1120">
    <property type="match status" value="1"/>
</dbReference>
<dbReference type="Pfam" id="PF17852">
    <property type="entry name" value="Dynein_AAA_lid"/>
    <property type="match status" value="1"/>
</dbReference>
<dbReference type="Gene3D" id="3.20.180.20">
    <property type="entry name" value="Dynein heavy chain, N-terminal domain 2"/>
    <property type="match status" value="1"/>
</dbReference>
<dbReference type="InterPro" id="IPR024317">
    <property type="entry name" value="Dynein_heavy_chain_D4_dom"/>
</dbReference>
<dbReference type="InterPro" id="IPR024743">
    <property type="entry name" value="Dynein_HC_stalk"/>
</dbReference>
<sequence length="4637" mass="524350">MALQARHRYIVSRINEAFKLDDEEMIEELIRKENFISRINAFFRANGPTRIFIFCEKLGGNRRSTPEDAAALQKKTCSHNDDVALYYSDGSDLESLPSSAMAKVVYFMKRPGKERDDKVALDPLKAQDGALFFGTIGQPLQSLEAMLRTLYSPMLASDSKHVWGASSDEHKNEFMVGVEGFVRNVQENIKSLGGGLELQQPNPDVADVDAVTAAADPAIVTHYIELLEEWCASIEVYLGDTDRSRWETTDSGPATELEYWRRRMQRLTSITDQLKTKRCKQVIVLLTSVTKQPEDAMINRNHILGLMRRWRQIDVCITKAANEAKDNSKFLSTLERFLDPLQSGTPETIVDSIPALMNALKMVHTISRFFNTTERMTKLFMKITNQMIQSCKLAINGKDSPQKLWSRPTEPLLETLESCLRLNEFYQEQYRVTKDKLLTMPKGRQFDFAEAQIFGKFDLFCRRVIKLIDMFSTIQQFHALVDHKLEGMEPLLVVFDQIIVQFKEKRHDLLDYHSNKFDRDYVEFNVRIGELETSLQHFINRSFESISSIEQSLSLLKKYQSILHRENLRSDLDSKFMIIFHNYGLELASVQETYENHKHSPPTARNMPPVAGNITWARHLLRRIEDPMSRFQSNSAVLASKESKRIVRTYNKVARTLIAFEYLWYEAWCKSVGAARAGLQATLIIRHPHSQKLFVNFDAQVLQLIREAKCLTRMGIDIPEESRMVLSQEDRFKGFYNELKYALSEYDRVCGRIQPQTASVLSPHLQTLECKLRPGMVTLTWTSMNISTYQAQVHLALQQLEDLITKINDLVENRIEKNLKIIARTILVDLPEDKSVTLDEFVFVSMQELAVREQTEMLVSKNLEVETAVEDLIAMLKQFPLDPSVPDLPEPELSALRVHYNRMTYQALLNCARNSLNQIKKRVCARGGTGFLFVQRPFFEVDVQLSVPSVRLSPSLEDVQRAINRSAVAVLGCAKRMWDWGQLGMPDERKRAFFDRLGRDTEIIKVALLLTGALHATRNQVAECLGTFKKYDWLWKDDKDLQYRKFVEGNPTITDYDVELRRFMEIEREIERIPPMHNIGALTLNTANLKLQLRAESRQWKIQYSAKVHQQAREAMYIRVTTNKLHVEVKDLDSLRFVMTILREIRERESSIEMELTPILDMYQMLEHYLPGGLVDKDEMDQKTIMRPSWRKLVDMAEGIADTLSQIQGQYKKQLILDVREFVADCRSFRSDFEDNGPQQPGIPPQEAVERLRRYKDELGIRERKMEMYVAGEEKGAKFPTSKAPISAVRRRRGALALRTSKYPELLRTRKEVGLLDQLYSLYLDVIQAVDGQRSVLWSDVPGLLQGMIDETAAFDLRCRNMPKRLREWPAYTDLRTKLTARRRVEEICEGADKQLGIETKLNDLRELWARNAFTFSQWKGRDVPILSAFGQIIDDLEEAQLNLQTLLSMRHVTPFREAVTLQLTTLSDTTDTLELWIKVQLLWTSLESVFMGGDIAKQMPLEAKKFAKIDRDFVKIMIKAAETQIVVTSCGNELLRNTLPVLYAELEKCQKSLEGYLEQKRSTFPRFYFVSNPVLLLILSQGSDPLRMQPYYEKVFDSVNQVTHDRQDKGKIVALKNISGSDEEIVKLATIVQAAGSIEVWLGALVKEMQRSLKALCEVAAAQCAELPLAEFIDSNCAQFALLGIQFNWTAQCQEALDKSKSSKGIVGETNKQQLAVLQELSSWCLTDLKTKMNRRKIETLVTIHVHQRDVFADLARIFKERKQLDSGDFEWLKQARFYWRNDARDLHGNAACVVSICDIDFQYNFEYLGCKERLVITPLTDRCYITLSQALGMHLGGAPAGPAGTGKTETVKDLGRALGVTNCTDQQRYTDMAKIFKGLCQAGLWGCFDEFNRIELPVLSVVAQQVLAITNGKRVGASTFTFPGDSQVIQLNLNVGYFITMNPGYAGRQELPENLKVLFRSVSMMVPDREIIMKVKLCSVGYSKFPELARKFNVLYRLCEQQLSKQKHYDFGLRNILSVLRTAGQTKRDNPEDDEDLLIMRTLRDMNLSKFVAQDVPLFLSLLGDLFPAISMPSGGGHGDLQKVVSGVVDKYGLIKHPSWNLKVVQLYETTLVRHGIMMVGPPGSGKSTIIKVLQDALTATTGIQNKRVRMNPKAIRAEEMFGETDRLSGEWLNGIFASIWSKFNDRSRKDNTWIICDGPVDAVWIENLNTVLDDNKILTLANGDRIPMADTVKLMFEVEDLRNASPATVSRAGIIFVSASDLDWEPVLQAWLGKQAHGDMLRGHFSKYLGSCKSLREPGIAFEFLRGSCGQPLAVTRVGSVENTLVLLSALLKHAELSESQDDADGELERLVLFAITWGIAGLLEAEDRAKWDAWLREGPAASANTPREVADGETIFEYAVNMETMEWERWSPATFKAPRGDVDDWSSVLVPTMETCRSTALMKYMQEMHQPVLLVGGSGTAKTSNALTFFDTFNADHMLLKKMNFSSATTPGMFQQAIEAELDKQGGKNFGPPGGKKMTFFLDDLSMPEVNVWGDQPTLELVRQLIETSGVCFLDKDKRGDFKNIEKLHYVAAMDLPGGGKNDVPNRIKRHFFTFTIITPSEATIESIYGQLLGSRFNAKDFGGLGDSFQGFVERMPATTMALFKWMRAKMLPSPTKFHYTFTLRDLSRLFQGVLRTPKSTFSGDHVIVQLWRHEAERVFADKLVSLADKDLFATELDSNTATLISPPSASGGGGASADNSRANTASGGGKKGGRKAGSARGGDSGGGRPGSSQQQSSAASLGADIHDKCMERAHFVDFLRDDEYDEDGILVALAPKIYEVGGPLESLRERTLGFLGRYNEEHPGRKMSLIIFDDALLHLIRISRVLGMPRGNMMLVGVGGSGKQSLTHLAAYMAGAQPFQISLTKTYNLNSFLDDLRMMYKVCGQQRRKATFIFTDAQIKDENFLELLNSLLMTGEISGLFPKDELQIMAGEIRQFATKRPDYSDTPDFLVKNFFDTVRQNLHVVLCFSPVNAKFADRARKFPGLINGCALDWFLSWPSEALIAVSEGFIGAMEIQCEPETKKNLMQHMAFVHHMIVESCDEYYMKMRRRVYQTPRSYLSFLADYQKVYAVKLGEIEQKASRVQVGLEKLQKGAEDVESMKLVLADEEVKLQKANEATTEMLGKLQQSSMEAKKEADAVGKIKESCVADAKRIAGEKAEAEKDLAKAQPFVEEAERAVNSIKPNDLNELKKLQKPSDIIKLIFDVVGILKMEKLNKVELCEVTMGIGKEKRTFQFVRDSYKLMQGGLLSDARFLQNIFYFSKYEKDFINDETIELMAPYVEIEEYNTLVARNASKAAEGLCAWSRAMGSYHEASKIVKPKLEALRIAEARLADAQRELDKAEAKLQACMDVLAGLQADFEAQMAKKEQIEAGALATRKKMEQATALIGGLGGERGRTRVIQCHFNVSGERARWTEDSHKFDQTKKALVGDVAIGCAFVSYCGPFNQEFRDYIVHNRLTSDLKKRAVPCSPSLDIIPLLVDVGEMGDWNLEGLPTDPLSIQNGILVTRSSRYPLLIDPQGQALNWIKCHEEARLPTFGPTSLNNPRLRDQVEFTMAEGRALIVTGIEEELDPMLDPVLQKQVIVKGKSKYINITDKLCEYQDEFMLYLTTRLPNPTFSPEDQAKTTVVDFTVTMKGLEEQLLGRVIQKEQRSLEEQLNTVLEEVSTNTKALLRLDELLLERLSANSGNLLDDEELIAVLAETKTKALEVNDKLNAAATTRESINDKREQYRPGQDKGDSTYRPAATRGSVLYFTIVDMSQVNVMYQTSLDQFQALFDAAMDLAERASLASRRVANVIDTMTYQVYRAISRGLYEKDRLSFKLLLLFTILVTAERLKPPDVTLFLKGGAALDINSVRAKPMQWLTDTAWLNAIQLSNENAIFKQLPEELMRNDAAWRSWYAENEPEARDIPMYETRFTADKASIGQFSRMLLVRALREDRTILCVNDFIRGMETLDVGGFKLPALGPKYVQPINETIEMIFPNMSPPVPVIYLLSAGADPTDSVETLARKKKKVVTCVSMGEGQEPVALRAINNATVNGDWVLLQNCHLGLPFMDGLEDLLAKIKLEGSGCLPDFRLFITTEPHPKFPIGLLQLAIKVTNEPPSGLRAGLMRSYTVIIDQDRMERIETAQWRSLVYALCFLHSIVQERRKYGSMGWCIPYEFNDGDLNACLTFLERHLFHGQLSWPTLQYMVSEVQYGGKITDDLDRRLFKTYGETWLTLATTKPGFKFNPEQTLQKLPDDFVYSVPAGDTFDDFAAFTRTFPEVDSPEVFGLHPNADLTFRNKEVQNLLNTILETQPKSGNVGGGRTREDVVYEKCEETLSQMPADYVEEDYMRSLDLSQPLDVFLAQEVQRFQLVLDKVRAELGTMLGAIRGEVVITKQIIDAINSVYDARVPHFWTYNPAGDEISWLAPTIGLWVSGLAARDKQLRDWLGAKGRPKTYWFPGWFNPAGFLTAVQQEVTRAHAADKWALDGVALNSEVTEYDRVEQVRNPPPEGVYISGLFLDGATWDKSVNSLAESAPKVLFCDMPILFVTAVTKSQRKGADLGPFGGFVCPVYKYVKRTDKYIIFSVTLACQQKPEHWILRGVALLCFTN</sequence>
<dbReference type="InterPro" id="IPR042222">
    <property type="entry name" value="Dynein_2_N"/>
</dbReference>
<dbReference type="InterPro" id="IPR042228">
    <property type="entry name" value="Dynein_linker_3"/>
</dbReference>
<dbReference type="Gene3D" id="1.10.8.720">
    <property type="entry name" value="Region D6 of dynein motor"/>
    <property type="match status" value="1"/>
</dbReference>
<evidence type="ECO:0000313" key="18">
    <source>
        <dbReference type="Proteomes" id="UP001363151"/>
    </source>
</evidence>
<evidence type="ECO:0000259" key="16">
    <source>
        <dbReference type="SMART" id="SM00382"/>
    </source>
</evidence>
<dbReference type="SMART" id="SM00382">
    <property type="entry name" value="AAA"/>
    <property type="match status" value="4"/>
</dbReference>
<evidence type="ECO:0000256" key="5">
    <source>
        <dbReference type="ARBA" id="ARBA00022737"/>
    </source>
</evidence>
<keyword evidence="7" id="KW-0067">ATP-binding</keyword>
<dbReference type="Pfam" id="PF18198">
    <property type="entry name" value="AAA_lid_11"/>
    <property type="match status" value="1"/>
</dbReference>
<dbReference type="InterPro" id="IPR004273">
    <property type="entry name" value="Dynein_heavy_D6_P-loop"/>
</dbReference>
<dbReference type="InterPro" id="IPR035706">
    <property type="entry name" value="AAA_9"/>
</dbReference>
<dbReference type="Pfam" id="PF18199">
    <property type="entry name" value="Dynein_C"/>
    <property type="match status" value="1"/>
</dbReference>
<dbReference type="PANTHER" id="PTHR46532">
    <property type="entry name" value="MALE FERTILITY FACTOR KL5"/>
    <property type="match status" value="1"/>
</dbReference>
<dbReference type="InterPro" id="IPR013594">
    <property type="entry name" value="Dynein_heavy_tail"/>
</dbReference>
<comment type="caution">
    <text evidence="17">The sequence shown here is derived from an EMBL/GenBank/DDBJ whole genome shotgun (WGS) entry which is preliminary data.</text>
</comment>
<dbReference type="InterPro" id="IPR043157">
    <property type="entry name" value="Dynein_AAA1S"/>
</dbReference>
<keyword evidence="10" id="KW-0969">Cilium</keyword>
<feature type="domain" description="AAA+ ATPase" evidence="16">
    <location>
        <begin position="2452"/>
        <end position="2603"/>
    </location>
</feature>
<dbReference type="EMBL" id="JBBJCI010000418">
    <property type="protein sequence ID" value="KAK7231225.1"/>
    <property type="molecule type" value="Genomic_DNA"/>
</dbReference>
<keyword evidence="9 14" id="KW-0175">Coiled coil</keyword>
<dbReference type="Gene3D" id="3.40.50.300">
    <property type="entry name" value="P-loop containing nucleotide triphosphate hydrolases"/>
    <property type="match status" value="6"/>
</dbReference>
<name>A0ABR1FI68_AURAN</name>
<evidence type="ECO:0000313" key="17">
    <source>
        <dbReference type="EMBL" id="KAK7231225.1"/>
    </source>
</evidence>
<evidence type="ECO:0000256" key="15">
    <source>
        <dbReference type="SAM" id="MobiDB-lite"/>
    </source>
</evidence>
<keyword evidence="8" id="KW-0243">Dynein</keyword>
<keyword evidence="18" id="KW-1185">Reference proteome</keyword>
<comment type="similarity">
    <text evidence="2">Belongs to the dynein heavy chain family.</text>
</comment>
<dbReference type="Pfam" id="PF12781">
    <property type="entry name" value="AAA_9"/>
    <property type="match status" value="1"/>
</dbReference>
<keyword evidence="12" id="KW-0206">Cytoskeleton</keyword>
<evidence type="ECO:0000256" key="4">
    <source>
        <dbReference type="ARBA" id="ARBA00022701"/>
    </source>
</evidence>
<dbReference type="Gene3D" id="1.20.140.100">
    <property type="entry name" value="Dynein heavy chain, N-terminal domain 2"/>
    <property type="match status" value="1"/>
</dbReference>
<evidence type="ECO:0000256" key="9">
    <source>
        <dbReference type="ARBA" id="ARBA00023054"/>
    </source>
</evidence>
<dbReference type="PANTHER" id="PTHR46532:SF4">
    <property type="entry name" value="AAA+ ATPASE DOMAIN-CONTAINING PROTEIN"/>
    <property type="match status" value="1"/>
</dbReference>
<dbReference type="InterPro" id="IPR035699">
    <property type="entry name" value="AAA_6"/>
</dbReference>
<dbReference type="InterPro" id="IPR003593">
    <property type="entry name" value="AAA+_ATPase"/>
</dbReference>
<dbReference type="Pfam" id="PF17857">
    <property type="entry name" value="AAA_lid_1"/>
    <property type="match status" value="1"/>
</dbReference>
<dbReference type="InterPro" id="IPR027417">
    <property type="entry name" value="P-loop_NTPase"/>
</dbReference>
<feature type="compositionally biased region" description="Low complexity" evidence="15">
    <location>
        <begin position="2775"/>
        <end position="2787"/>
    </location>
</feature>
<evidence type="ECO:0000256" key="1">
    <source>
        <dbReference type="ARBA" id="ARBA00004430"/>
    </source>
</evidence>
<feature type="domain" description="AAA+ ATPase" evidence="16">
    <location>
        <begin position="2115"/>
        <end position="2245"/>
    </location>
</feature>
<feature type="compositionally biased region" description="Gly residues" evidence="15">
    <location>
        <begin position="2764"/>
        <end position="2774"/>
    </location>
</feature>
<evidence type="ECO:0000256" key="3">
    <source>
        <dbReference type="ARBA" id="ARBA00022490"/>
    </source>
</evidence>
<dbReference type="Pfam" id="PF12774">
    <property type="entry name" value="AAA_6"/>
    <property type="match status" value="1"/>
</dbReference>
<dbReference type="Pfam" id="PF08393">
    <property type="entry name" value="DHC_N2"/>
    <property type="match status" value="1"/>
</dbReference>
<keyword evidence="3" id="KW-0963">Cytoplasm</keyword>
<dbReference type="InterPro" id="IPR041466">
    <property type="entry name" value="Dynein_AAA5_ext"/>
</dbReference>
<feature type="domain" description="AAA+ ATPase" evidence="16">
    <location>
        <begin position="1837"/>
        <end position="1936"/>
    </location>
</feature>
<protein>
    <submittedName>
        <fullName evidence="17">Dynein light chain binding protein</fullName>
    </submittedName>
</protein>
<dbReference type="Gene3D" id="1.20.920.20">
    <property type="match status" value="1"/>
</dbReference>
<dbReference type="Gene3D" id="1.10.472.130">
    <property type="match status" value="1"/>
</dbReference>
<dbReference type="Gene3D" id="1.10.8.710">
    <property type="match status" value="1"/>
</dbReference>
<proteinExistence type="inferred from homology"/>
<keyword evidence="13" id="KW-0966">Cell projection</keyword>
<dbReference type="Pfam" id="PF12780">
    <property type="entry name" value="AAA_8"/>
    <property type="match status" value="1"/>
</dbReference>
<evidence type="ECO:0000256" key="13">
    <source>
        <dbReference type="ARBA" id="ARBA00023273"/>
    </source>
</evidence>
<evidence type="ECO:0000256" key="6">
    <source>
        <dbReference type="ARBA" id="ARBA00022741"/>
    </source>
</evidence>
<evidence type="ECO:0000256" key="2">
    <source>
        <dbReference type="ARBA" id="ARBA00008887"/>
    </source>
</evidence>
<dbReference type="Gene3D" id="1.20.1270.280">
    <property type="match status" value="1"/>
</dbReference>
<feature type="region of interest" description="Disordered" evidence="15">
    <location>
        <begin position="2727"/>
        <end position="2787"/>
    </location>
</feature>
<accession>A0ABR1FI68</accession>
<dbReference type="InterPro" id="IPR026983">
    <property type="entry name" value="DHC"/>
</dbReference>
<reference evidence="17 18" key="1">
    <citation type="submission" date="2024-03" db="EMBL/GenBank/DDBJ databases">
        <title>Aureococcus anophagefferens CCMP1851 and Kratosvirus quantuckense: Draft genome of a second virus-susceptible host strain in the model system.</title>
        <authorList>
            <person name="Chase E."/>
            <person name="Truchon A.R."/>
            <person name="Schepens W."/>
            <person name="Wilhelm S.W."/>
        </authorList>
    </citation>
    <scope>NUCLEOTIDE SEQUENCE [LARGE SCALE GENOMIC DNA]</scope>
    <source>
        <strain evidence="17 18">CCMP1851</strain>
    </source>
</reference>
<evidence type="ECO:0000256" key="12">
    <source>
        <dbReference type="ARBA" id="ARBA00023212"/>
    </source>
</evidence>
<dbReference type="InterPro" id="IPR042219">
    <property type="entry name" value="AAA_lid_11_sf"/>
</dbReference>
<organism evidence="17 18">
    <name type="scientific">Aureococcus anophagefferens</name>
    <name type="common">Harmful bloom alga</name>
    <dbReference type="NCBI Taxonomy" id="44056"/>
    <lineage>
        <taxon>Eukaryota</taxon>
        <taxon>Sar</taxon>
        <taxon>Stramenopiles</taxon>
        <taxon>Ochrophyta</taxon>
        <taxon>Pelagophyceae</taxon>
        <taxon>Pelagomonadales</taxon>
        <taxon>Pelagomonadaceae</taxon>
        <taxon>Aureococcus</taxon>
    </lineage>
</organism>
<dbReference type="Gene3D" id="1.20.920.30">
    <property type="match status" value="2"/>
</dbReference>
<dbReference type="Pfam" id="PF03028">
    <property type="entry name" value="Dynein_heavy"/>
    <property type="match status" value="1"/>
</dbReference>
<dbReference type="Pfam" id="PF08385">
    <property type="entry name" value="DHC_N1"/>
    <property type="match status" value="1"/>
</dbReference>
<keyword evidence="4" id="KW-0493">Microtubule</keyword>
<evidence type="ECO:0000256" key="14">
    <source>
        <dbReference type="SAM" id="Coils"/>
    </source>
</evidence>
<dbReference type="Gene3D" id="1.10.8.1220">
    <property type="match status" value="1"/>
</dbReference>
<evidence type="ECO:0000256" key="11">
    <source>
        <dbReference type="ARBA" id="ARBA00023175"/>
    </source>
</evidence>
<dbReference type="SUPFAM" id="SSF52540">
    <property type="entry name" value="P-loop containing nucleoside triphosphate hydrolases"/>
    <property type="match status" value="4"/>
</dbReference>
<keyword evidence="5" id="KW-0677">Repeat</keyword>
<evidence type="ECO:0000256" key="8">
    <source>
        <dbReference type="ARBA" id="ARBA00023017"/>
    </source>
</evidence>
<feature type="region of interest" description="Disordered" evidence="15">
    <location>
        <begin position="3764"/>
        <end position="3786"/>
    </location>
</feature>
<feature type="domain" description="AAA+ ATPase" evidence="16">
    <location>
        <begin position="2874"/>
        <end position="3013"/>
    </location>
</feature>
<comment type="subcellular location">
    <subcellularLocation>
        <location evidence="1">Cytoplasm</location>
        <location evidence="1">Cytoskeleton</location>
        <location evidence="1">Cilium axoneme</location>
    </subcellularLocation>
</comment>
<evidence type="ECO:0000256" key="10">
    <source>
        <dbReference type="ARBA" id="ARBA00023069"/>
    </source>
</evidence>
<dbReference type="InterPro" id="IPR041228">
    <property type="entry name" value="Dynein_C"/>
</dbReference>
<dbReference type="Pfam" id="PF12775">
    <property type="entry name" value="AAA_7"/>
    <property type="match status" value="1"/>
</dbReference>
<keyword evidence="6" id="KW-0547">Nucleotide-binding</keyword>
<keyword evidence="11" id="KW-0505">Motor protein</keyword>
<dbReference type="Gene3D" id="6.10.140.1060">
    <property type="match status" value="1"/>
</dbReference>
<dbReference type="Proteomes" id="UP001363151">
    <property type="component" value="Unassembled WGS sequence"/>
</dbReference>
<feature type="coiled-coil region" evidence="14">
    <location>
        <begin position="3369"/>
        <end position="3403"/>
    </location>
</feature>
<evidence type="ECO:0000256" key="7">
    <source>
        <dbReference type="ARBA" id="ARBA00022840"/>
    </source>
</evidence>
<dbReference type="Pfam" id="PF12777">
    <property type="entry name" value="MT"/>
    <property type="match status" value="1"/>
</dbReference>
<gene>
    <name evidence="17" type="ORF">SO694_00179012</name>
</gene>
<dbReference type="InterPro" id="IPR041658">
    <property type="entry name" value="AAA_lid_11"/>
</dbReference>